<dbReference type="PANTHER" id="PTHR34115:SF6">
    <property type="entry name" value="PROTEIN, PUTATIVE-RELATED"/>
    <property type="match status" value="1"/>
</dbReference>
<accession>A0ABD2ZF53</accession>
<evidence type="ECO:0000313" key="2">
    <source>
        <dbReference type="EMBL" id="KAL3516940.1"/>
    </source>
</evidence>
<gene>
    <name evidence="2" type="ORF">ACH5RR_023842</name>
</gene>
<feature type="transmembrane region" description="Helical" evidence="1">
    <location>
        <begin position="105"/>
        <end position="123"/>
    </location>
</feature>
<dbReference type="EMBL" id="JBJUIK010000010">
    <property type="protein sequence ID" value="KAL3516940.1"/>
    <property type="molecule type" value="Genomic_DNA"/>
</dbReference>
<evidence type="ECO:0000313" key="3">
    <source>
        <dbReference type="Proteomes" id="UP001630127"/>
    </source>
</evidence>
<organism evidence="2 3">
    <name type="scientific">Cinchona calisaya</name>
    <dbReference type="NCBI Taxonomy" id="153742"/>
    <lineage>
        <taxon>Eukaryota</taxon>
        <taxon>Viridiplantae</taxon>
        <taxon>Streptophyta</taxon>
        <taxon>Embryophyta</taxon>
        <taxon>Tracheophyta</taxon>
        <taxon>Spermatophyta</taxon>
        <taxon>Magnoliopsida</taxon>
        <taxon>eudicotyledons</taxon>
        <taxon>Gunneridae</taxon>
        <taxon>Pentapetalae</taxon>
        <taxon>asterids</taxon>
        <taxon>lamiids</taxon>
        <taxon>Gentianales</taxon>
        <taxon>Rubiaceae</taxon>
        <taxon>Cinchonoideae</taxon>
        <taxon>Cinchoneae</taxon>
        <taxon>Cinchona</taxon>
    </lineage>
</organism>
<keyword evidence="1" id="KW-0472">Membrane</keyword>
<feature type="transmembrane region" description="Helical" evidence="1">
    <location>
        <begin position="74"/>
        <end position="93"/>
    </location>
</feature>
<reference evidence="2 3" key="1">
    <citation type="submission" date="2024-11" db="EMBL/GenBank/DDBJ databases">
        <title>A near-complete genome assembly of Cinchona calisaya.</title>
        <authorList>
            <person name="Lian D.C."/>
            <person name="Zhao X.W."/>
            <person name="Wei L."/>
        </authorList>
    </citation>
    <scope>NUCLEOTIDE SEQUENCE [LARGE SCALE GENOMIC DNA]</scope>
    <source>
        <tissue evidence="2">Nenye</tissue>
    </source>
</reference>
<proteinExistence type="predicted"/>
<evidence type="ECO:0008006" key="4">
    <source>
        <dbReference type="Google" id="ProtNLM"/>
    </source>
</evidence>
<dbReference type="InterPro" id="IPR053258">
    <property type="entry name" value="Ca-permeable_cation_channel"/>
</dbReference>
<feature type="transmembrane region" description="Helical" evidence="1">
    <location>
        <begin position="135"/>
        <end position="156"/>
    </location>
</feature>
<dbReference type="AlphaFoldDB" id="A0ABD2ZF53"/>
<sequence length="226" mass="25872">METFAMIRPDHEIREKRSAGGIHRFHKRLRMKKKLRLLLRRRCSNWRAGNNRNARSSDGAIEQQSNWTPPCHTIFKYLIPSLLAVVAVKYQAISKDPCRTRPLHTWSFLISIFLYSLVLFAAKQSRKRYGNYLKSLDRAALASGVVSSLSLISLLLPHFPGLLLLYTSWALSVLILAFSIIPYCTCNWLLAGIKTFLDITICNSRNLFTAWDFSQQPPPQATRPPV</sequence>
<dbReference type="Proteomes" id="UP001630127">
    <property type="component" value="Unassembled WGS sequence"/>
</dbReference>
<keyword evidence="3" id="KW-1185">Reference proteome</keyword>
<evidence type="ECO:0000256" key="1">
    <source>
        <dbReference type="SAM" id="Phobius"/>
    </source>
</evidence>
<name>A0ABD2ZF53_9GENT</name>
<dbReference type="PANTHER" id="PTHR34115">
    <property type="entry name" value="PROTEIN, PUTATIVE-RELATED"/>
    <property type="match status" value="1"/>
</dbReference>
<feature type="transmembrane region" description="Helical" evidence="1">
    <location>
        <begin position="168"/>
        <end position="190"/>
    </location>
</feature>
<comment type="caution">
    <text evidence="2">The sequence shown here is derived from an EMBL/GenBank/DDBJ whole genome shotgun (WGS) entry which is preliminary data.</text>
</comment>
<keyword evidence="1" id="KW-0812">Transmembrane</keyword>
<keyword evidence="1" id="KW-1133">Transmembrane helix</keyword>
<protein>
    <recommendedName>
        <fullName evidence="4">PRA1 family protein</fullName>
    </recommendedName>
</protein>